<feature type="transmembrane region" description="Helical" evidence="2">
    <location>
        <begin position="6"/>
        <end position="27"/>
    </location>
</feature>
<dbReference type="NCBIfam" id="TIGR04183">
    <property type="entry name" value="Por_Secre_tail"/>
    <property type="match status" value="1"/>
</dbReference>
<keyword evidence="2" id="KW-0472">Membrane</keyword>
<accession>A0A5R8WWQ2</accession>
<dbReference type="InterPro" id="IPR003886">
    <property type="entry name" value="NIDO_dom"/>
</dbReference>
<evidence type="ECO:0000259" key="4">
    <source>
        <dbReference type="Pfam" id="PF18962"/>
    </source>
</evidence>
<feature type="domain" description="NIDO" evidence="3">
    <location>
        <begin position="178"/>
        <end position="229"/>
    </location>
</feature>
<comment type="caution">
    <text evidence="5">The sequence shown here is derived from an EMBL/GenBank/DDBJ whole genome shotgun (WGS) entry which is preliminary data.</text>
</comment>
<evidence type="ECO:0000313" key="6">
    <source>
        <dbReference type="Proteomes" id="UP000305517"/>
    </source>
</evidence>
<feature type="region of interest" description="Disordered" evidence="1">
    <location>
        <begin position="89"/>
        <end position="126"/>
    </location>
</feature>
<gene>
    <name evidence="5" type="ORF">FDY95_02570</name>
</gene>
<evidence type="ECO:0000259" key="3">
    <source>
        <dbReference type="Pfam" id="PF06119"/>
    </source>
</evidence>
<dbReference type="PANTHER" id="PTHR13802">
    <property type="entry name" value="MUCIN 4-RELATED"/>
    <property type="match status" value="1"/>
</dbReference>
<organism evidence="5 6">
    <name type="scientific">Hymenobacter jeollabukensis</name>
    <dbReference type="NCBI Taxonomy" id="2025313"/>
    <lineage>
        <taxon>Bacteria</taxon>
        <taxon>Pseudomonadati</taxon>
        <taxon>Bacteroidota</taxon>
        <taxon>Cytophagia</taxon>
        <taxon>Cytophagales</taxon>
        <taxon>Hymenobacteraceae</taxon>
        <taxon>Hymenobacter</taxon>
    </lineage>
</organism>
<dbReference type="EMBL" id="VAJM01000001">
    <property type="protein sequence ID" value="TLM96896.1"/>
    <property type="molecule type" value="Genomic_DNA"/>
</dbReference>
<dbReference type="OrthoDB" id="1493708at2"/>
<keyword evidence="6" id="KW-1185">Reference proteome</keyword>
<feature type="compositionally biased region" description="Polar residues" evidence="1">
    <location>
        <begin position="89"/>
        <end position="113"/>
    </location>
</feature>
<dbReference type="Pfam" id="PF18962">
    <property type="entry name" value="Por_Secre_tail"/>
    <property type="match status" value="1"/>
</dbReference>
<name>A0A5R8WWQ2_9BACT</name>
<dbReference type="AlphaFoldDB" id="A0A5R8WWQ2"/>
<feature type="domain" description="Secretion system C-terminal sorting" evidence="4">
    <location>
        <begin position="1009"/>
        <end position="1084"/>
    </location>
</feature>
<keyword evidence="2" id="KW-0812">Transmembrane</keyword>
<dbReference type="Proteomes" id="UP000305517">
    <property type="component" value="Unassembled WGS sequence"/>
</dbReference>
<dbReference type="InterPro" id="IPR051495">
    <property type="entry name" value="Epithelial_Barrier/Signaling"/>
</dbReference>
<dbReference type="GO" id="GO:0007160">
    <property type="term" value="P:cell-matrix adhesion"/>
    <property type="evidence" value="ECO:0007669"/>
    <property type="project" value="InterPro"/>
</dbReference>
<feature type="transmembrane region" description="Helical" evidence="2">
    <location>
        <begin position="66"/>
        <end position="85"/>
    </location>
</feature>
<dbReference type="PANTHER" id="PTHR13802:SF59">
    <property type="entry name" value="SUSHI DOMAIN-CONTAINING PROTEIN 2"/>
    <property type="match status" value="1"/>
</dbReference>
<dbReference type="Pfam" id="PF06119">
    <property type="entry name" value="NIDO"/>
    <property type="match status" value="2"/>
</dbReference>
<proteinExistence type="predicted"/>
<evidence type="ECO:0000256" key="1">
    <source>
        <dbReference type="SAM" id="MobiDB-lite"/>
    </source>
</evidence>
<keyword evidence="2" id="KW-1133">Transmembrane helix</keyword>
<reference evidence="5 6" key="1">
    <citation type="submission" date="2019-05" db="EMBL/GenBank/DDBJ databases">
        <title>Hymenobacter edaphi sp. nov., isolated from abandoned arsenic-contaminated farmland soil.</title>
        <authorList>
            <person name="Nie L."/>
        </authorList>
    </citation>
    <scope>NUCLEOTIDE SEQUENCE [LARGE SCALE GENOMIC DNA]</scope>
    <source>
        <strain evidence="5 6">1-3-3-8</strain>
    </source>
</reference>
<sequence length="1085" mass="111359">MRGDWYTAAVIGLKSLIWPVVSLLTPITFAQTIAASRVAAGCQARGDLNQDFSISFSRIMTTFTRLRRLLGAGLLAALLGSAAVAQQTGPARNWNPADTNPNYSQHKQQQASPPTAPVRRSSPAAALPNGPVVARPACFEPFDTTATGGWSQVVRDDDNSFGPVALGWDFSLFGARYNNVYINTNGNITFDSPLSTFNAAGFPIATPMVAAFWADVDTRNPASGSVWYKVFPDRLVVVWNKVGYFNSQADKKNTFQLVIKANTAPGFTGNDVLISYDDMQWTTGSASQGSFGFGGIPATVGANRGNNVDYIQTGRFNLNSNQAPNQPNVGDPGGINWLDQQCLGYQVRGSSTGSSNIPPAVAGLPAGNTITVNQGQTVTVPLQFSGPETNQTVDVSTALRGLCNASATTTGNGGTNPTTTFTVTGSPCNVGTNVVSFIALDNGLPAPAQTTFDLTVVVNPPVTNGTWTGAVSTDWATAGNWTNNVLPTGTTDVVIPAGVPRMPLLSSSAAAAGLTVASGASLSIGSGGTLTLNGNLTNNGTLSGAGTLLTGGSSAQSVGGSSGLSLANVTVGAAGLQLNAPLAVARLLTLNGNLASGGNLTLLSSATGTAMVINNGTAAVSGPATVQRYIDGGLNPGLGYRHFAAPVSNTTVADLTTASFTPRVNAAYNTAANPGSVTPFPTVFSYDQSRVSTGAGGAVADFDKGWVSPGSTTDALTPGRGYTVNLAAGQTVDFVGTLGNGSVPLTGLTRGASAQSGWYLLGNPYPAPINWTQAYLGATGLDNAVHVYKSSGQYAGSYASFVNGVGVNGGSNIIPLGQAFFVRTSSAATPGSLNLSNAARLSSYTDAALQRTTAETRPLLRLSLSGLGVSDEVAVYFEAGATAGFDTAFDAPKLTAGHNVLLGLDTPGALLAINGLPTLGTAPVTVPVLVRVARTSTYTLRADELLNLPAGTTVQLRDLLTGTLTPLTPQATYSFTADASLSTPRFELIFNASRVTAATPAALNAQVSVYPNPAHQQLWLSLPADQHVAEVVLLNALGQQVMHRTLPAGRGAAAQALQLGQLARGVYTLRVALAAGTVTKRVVVE</sequence>
<evidence type="ECO:0000313" key="5">
    <source>
        <dbReference type="EMBL" id="TLM96896.1"/>
    </source>
</evidence>
<evidence type="ECO:0000256" key="2">
    <source>
        <dbReference type="SAM" id="Phobius"/>
    </source>
</evidence>
<feature type="domain" description="NIDO" evidence="3">
    <location>
        <begin position="235"/>
        <end position="333"/>
    </location>
</feature>
<dbReference type="InterPro" id="IPR026444">
    <property type="entry name" value="Secre_tail"/>
</dbReference>
<protein>
    <submittedName>
        <fullName evidence="5">T9SS type A sorting domain-containing protein</fullName>
    </submittedName>
</protein>